<evidence type="ECO:0000256" key="1">
    <source>
        <dbReference type="SAM" id="Phobius"/>
    </source>
</evidence>
<evidence type="ECO:0000313" key="3">
    <source>
        <dbReference type="Proteomes" id="UP001595699"/>
    </source>
</evidence>
<feature type="transmembrane region" description="Helical" evidence="1">
    <location>
        <begin position="47"/>
        <end position="70"/>
    </location>
</feature>
<organism evidence="2 3">
    <name type="scientific">Tenggerimyces flavus</name>
    <dbReference type="NCBI Taxonomy" id="1708749"/>
    <lineage>
        <taxon>Bacteria</taxon>
        <taxon>Bacillati</taxon>
        <taxon>Actinomycetota</taxon>
        <taxon>Actinomycetes</taxon>
        <taxon>Propionibacteriales</taxon>
        <taxon>Nocardioidaceae</taxon>
        <taxon>Tenggerimyces</taxon>
    </lineage>
</organism>
<dbReference type="PANTHER" id="PTHR36840">
    <property type="entry name" value="BLL5714 PROTEIN"/>
    <property type="match status" value="1"/>
</dbReference>
<keyword evidence="1" id="KW-1133">Transmembrane helix</keyword>
<keyword evidence="3" id="KW-1185">Reference proteome</keyword>
<feature type="transmembrane region" description="Helical" evidence="1">
    <location>
        <begin position="370"/>
        <end position="388"/>
    </location>
</feature>
<evidence type="ECO:0000313" key="2">
    <source>
        <dbReference type="EMBL" id="MFC3765267.1"/>
    </source>
</evidence>
<dbReference type="PANTHER" id="PTHR36840:SF1">
    <property type="entry name" value="BLL5714 PROTEIN"/>
    <property type="match status" value="1"/>
</dbReference>
<dbReference type="RefSeq" id="WP_205119044.1">
    <property type="nucleotide sequence ID" value="NZ_JAFBCM010000001.1"/>
</dbReference>
<feature type="transmembrane region" description="Helical" evidence="1">
    <location>
        <begin position="152"/>
        <end position="169"/>
    </location>
</feature>
<reference evidence="3" key="1">
    <citation type="journal article" date="2019" name="Int. J. Syst. Evol. Microbiol.">
        <title>The Global Catalogue of Microorganisms (GCM) 10K type strain sequencing project: providing services to taxonomists for standard genome sequencing and annotation.</title>
        <authorList>
            <consortium name="The Broad Institute Genomics Platform"/>
            <consortium name="The Broad Institute Genome Sequencing Center for Infectious Disease"/>
            <person name="Wu L."/>
            <person name="Ma J."/>
        </authorList>
    </citation>
    <scope>NUCLEOTIDE SEQUENCE [LARGE SCALE GENOMIC DNA]</scope>
    <source>
        <strain evidence="3">CGMCC 4.7241</strain>
    </source>
</reference>
<sequence>MTEATPAEDTGSERHASWVELFFDLVVVAGVTQLTHLLHDGESASSIALYALLFLAFWTAWGSITMYGNIAGERTHLSVVLVAMFGLAVMMASVAQLDEHWKAFAVGYILVRVLASRVWRRTQIVVDWPAAQLFGGVMPWIVSLWVSAEVRPWLWALGVAIDLFGLLMAQESRMMASAQERLDRVVERVQRSGRQFPEAYLPSLQAVRSDPVHLGERLGLFVIIVLGEGVIQVIAAASGVEWDRALGLWAVGSFAVLVGLWALSLIYGYAGVPLLRINVLPVRIAMAFHCVTTCALAGLAAGLGIVAAHPHSEPPATVRWLLYGGAALYFLTSLIAGVLTKARLSWLLAFALPCVLAPVVLASLGSLVGIAWSIWVLAAAVVWQLIYVRRIAPAPSPA</sequence>
<feature type="transmembrane region" description="Helical" evidence="1">
    <location>
        <begin position="218"/>
        <end position="240"/>
    </location>
</feature>
<protein>
    <submittedName>
        <fullName evidence="2">Low temperature requirement protein A</fullName>
    </submittedName>
</protein>
<dbReference type="Proteomes" id="UP001595699">
    <property type="component" value="Unassembled WGS sequence"/>
</dbReference>
<comment type="caution">
    <text evidence="2">The sequence shown here is derived from an EMBL/GenBank/DDBJ whole genome shotgun (WGS) entry which is preliminary data.</text>
</comment>
<gene>
    <name evidence="2" type="ORF">ACFOUW_30835</name>
</gene>
<feature type="transmembrane region" description="Helical" evidence="1">
    <location>
        <begin position="77"/>
        <end position="95"/>
    </location>
</feature>
<dbReference type="EMBL" id="JBHRZH010000036">
    <property type="protein sequence ID" value="MFC3765267.1"/>
    <property type="molecule type" value="Genomic_DNA"/>
</dbReference>
<keyword evidence="1" id="KW-0812">Transmembrane</keyword>
<feature type="transmembrane region" description="Helical" evidence="1">
    <location>
        <begin position="346"/>
        <end position="364"/>
    </location>
</feature>
<keyword evidence="1" id="KW-0472">Membrane</keyword>
<feature type="transmembrane region" description="Helical" evidence="1">
    <location>
        <begin position="284"/>
        <end position="308"/>
    </location>
</feature>
<dbReference type="Pfam" id="PF06772">
    <property type="entry name" value="LtrA"/>
    <property type="match status" value="1"/>
</dbReference>
<feature type="transmembrane region" description="Helical" evidence="1">
    <location>
        <begin position="246"/>
        <end position="272"/>
    </location>
</feature>
<dbReference type="InterPro" id="IPR010640">
    <property type="entry name" value="Low_temperature_requirement_A"/>
</dbReference>
<feature type="transmembrane region" description="Helical" evidence="1">
    <location>
        <begin position="320"/>
        <end position="339"/>
    </location>
</feature>
<proteinExistence type="predicted"/>
<name>A0ABV7YKY3_9ACTN</name>
<accession>A0ABV7YKY3</accession>